<organism evidence="1 2">
    <name type="scientific">Paenibacillus motobuensis</name>
    <dbReference type="NCBI Taxonomy" id="295324"/>
    <lineage>
        <taxon>Bacteria</taxon>
        <taxon>Bacillati</taxon>
        <taxon>Bacillota</taxon>
        <taxon>Bacilli</taxon>
        <taxon>Bacillales</taxon>
        <taxon>Paenibacillaceae</taxon>
        <taxon>Paenibacillus</taxon>
    </lineage>
</organism>
<accession>A0ABP3IMW1</accession>
<comment type="caution">
    <text evidence="1">The sequence shown here is derived from an EMBL/GenBank/DDBJ whole genome shotgun (WGS) entry which is preliminary data.</text>
</comment>
<reference evidence="2" key="1">
    <citation type="journal article" date="2019" name="Int. J. Syst. Evol. Microbiol.">
        <title>The Global Catalogue of Microorganisms (GCM) 10K type strain sequencing project: providing services to taxonomists for standard genome sequencing and annotation.</title>
        <authorList>
            <consortium name="The Broad Institute Genomics Platform"/>
            <consortium name="The Broad Institute Genome Sequencing Center for Infectious Disease"/>
            <person name="Wu L."/>
            <person name="Ma J."/>
        </authorList>
    </citation>
    <scope>NUCLEOTIDE SEQUENCE [LARGE SCALE GENOMIC DNA]</scope>
    <source>
        <strain evidence="2">JCM 12774</strain>
    </source>
</reference>
<dbReference type="EMBL" id="BAAACX010000027">
    <property type="protein sequence ID" value="GAA0411026.1"/>
    <property type="molecule type" value="Genomic_DNA"/>
</dbReference>
<evidence type="ECO:0008006" key="3">
    <source>
        <dbReference type="Google" id="ProtNLM"/>
    </source>
</evidence>
<dbReference type="Proteomes" id="UP001500340">
    <property type="component" value="Unassembled WGS sequence"/>
</dbReference>
<evidence type="ECO:0000313" key="1">
    <source>
        <dbReference type="EMBL" id="GAA0411026.1"/>
    </source>
</evidence>
<dbReference type="Pfam" id="PF22564">
    <property type="entry name" value="HAAS"/>
    <property type="match status" value="1"/>
</dbReference>
<keyword evidence="2" id="KW-1185">Reference proteome</keyword>
<evidence type="ECO:0000313" key="2">
    <source>
        <dbReference type="Proteomes" id="UP001500340"/>
    </source>
</evidence>
<dbReference type="RefSeq" id="WP_343865445.1">
    <property type="nucleotide sequence ID" value="NZ_BAAACX010000027.1"/>
</dbReference>
<proteinExistence type="predicted"/>
<sequence>MQHAEFMEQMEELLTSIPSIERNEILYDYEEHFEAGKLAGKSDAEIINKLGSPTLLARELLLDYSITTTKRTKIDQISHKDSKDVNNIDISAVISDVQIEITDSSQITAHLQGEVSSKLADYFTLKTDSHGDTLNIKVNTKKRIVITATTTLV</sequence>
<name>A0ABP3IMW1_9BACL</name>
<protein>
    <recommendedName>
        <fullName evidence="3">DUF1700 domain-containing protein</fullName>
    </recommendedName>
</protein>
<gene>
    <name evidence="1" type="ORF">GCM10008933_46520</name>
</gene>